<keyword evidence="4" id="KW-1185">Reference proteome</keyword>
<evidence type="ECO:0000313" key="3">
    <source>
        <dbReference type="EMBL" id="MDI6449917.1"/>
    </source>
</evidence>
<organism evidence="3 4">
    <name type="scientific">Anaerobaca lacustris</name>
    <dbReference type="NCBI Taxonomy" id="3044600"/>
    <lineage>
        <taxon>Bacteria</taxon>
        <taxon>Pseudomonadati</taxon>
        <taxon>Planctomycetota</taxon>
        <taxon>Phycisphaerae</taxon>
        <taxon>Sedimentisphaerales</taxon>
        <taxon>Anaerobacaceae</taxon>
        <taxon>Anaerobaca</taxon>
    </lineage>
</organism>
<evidence type="ECO:0000256" key="1">
    <source>
        <dbReference type="SAM" id="MobiDB-lite"/>
    </source>
</evidence>
<feature type="region of interest" description="Disordered" evidence="1">
    <location>
        <begin position="974"/>
        <end position="1038"/>
    </location>
</feature>
<feature type="region of interest" description="Disordered" evidence="1">
    <location>
        <begin position="499"/>
        <end position="521"/>
    </location>
</feature>
<dbReference type="RefSeq" id="WP_349245327.1">
    <property type="nucleotide sequence ID" value="NZ_JASCXX010000014.1"/>
</dbReference>
<sequence length="1142" mass="129342">MIEHSLRRQLEPIVTRRRRLDLARRLSLHWLITALIGLVLIGAAWLWGWRLPFALVLWGIAVVVATIIAFWRCERVGPDYQAIARDIERHHPDLRALLLAAIEQKPQSPGGRLGYLQTQVLREAVVHATNHDWLESIPPTTVALAHASWIAALLLLVAVFSQMLPSMSLLPQGRRGILASRGYDVTITPGDTIVEAGSPVVIVARFDGQVPLEVNLFYGAAGQAQQRVLLTRSVDDAVFGGVIQDVRSDLLYHVEYDGRRSSNYKIHVHDRPRLVRADAKIVFPAYTNLPEKTIHDTRQISVVEGSHITLTFTLNKPVATARLAPRTGIALALSVDAEVPNILTTSFTAENSERYELLVADARGLENEFPPRFAIDVHKNLPPDVKPVFPNRDVAASALEELDLQAEVSDDYGVTNFGLTYTLAGVQSREIALGDSSVSPSGTIQYLLALEELGAVPDQLLTYYFWADDVGPDGNPRRTASDIYFAEIRPFDEVFVENQSFQDQQSQQQQGQDGQQQGRQTEELIQMQKQIIIATWNIKQQTDLSGDLGDRADDLDVVRQSQVEALERAQSALAEAEDPSAGQALQAATEHMTDAVHHLTLVGARHALPLPDALAAEQAAYQELLKLRQREHQVARGQNSDRGSDRGSARSQQQLQQLQLTEQENRYETERRAQSQRQTAQREDLQVLTRLGDLARRQNDMSERLREAEAALRQARNEQERQEILRELRRLRDEQLEAIRDVDELQARMDQAQSRQRMADTRQQLDDSRSQIQQSAQELEEGRVSQAITSTTRAQRQLEEMRDEFRRNTSSRFSEEMRDMRDRAQQLDRRQDRIAEQMEQQQDSGRRTLADGDTADGSLTEQVQQQRREIEELIEQMRDVSDQAEVPEPLLSRRLYDTLRRASTENLDRALEATGQLLERNFLPEAQEIERRAAQGIRELREGVEEAAEGVLGDEAESLRLARQQLDELIEQVSEETARAGRPSQADPASDDDSGRQPGAARDAERPQDEDARTARAGESSDQWNDEARGPLTGGDYRQWSDRLRDVEEMLTERDLREDVARVRDRARTVRTEFVRHGKEPQWDLVARQIMKPLAELRERLADRLAQLESDKALVPIDRDPVPDRFAELVRSYFENLGGEAR</sequence>
<dbReference type="EMBL" id="JASCXX010000014">
    <property type="protein sequence ID" value="MDI6449917.1"/>
    <property type="molecule type" value="Genomic_DNA"/>
</dbReference>
<feature type="transmembrane region" description="Helical" evidence="2">
    <location>
        <begin position="53"/>
        <end position="71"/>
    </location>
</feature>
<reference evidence="3" key="1">
    <citation type="submission" date="2023-05" db="EMBL/GenBank/DDBJ databases">
        <title>Anaerotaeda fermentans gen. nov., sp. nov., a novel anaerobic planctomycete of the new family within the order Sedimentisphaerales isolated from Taman Peninsula, Russia.</title>
        <authorList>
            <person name="Khomyakova M.A."/>
            <person name="Merkel A.Y."/>
            <person name="Slobodkin A.I."/>
        </authorList>
    </citation>
    <scope>NUCLEOTIDE SEQUENCE</scope>
    <source>
        <strain evidence="3">M17dextr</strain>
    </source>
</reference>
<feature type="region of interest" description="Disordered" evidence="1">
    <location>
        <begin position="751"/>
        <end position="862"/>
    </location>
</feature>
<feature type="compositionally biased region" description="Polar residues" evidence="1">
    <location>
        <begin position="786"/>
        <end position="795"/>
    </location>
</feature>
<comment type="caution">
    <text evidence="3">The sequence shown here is derived from an EMBL/GenBank/DDBJ whole genome shotgun (WGS) entry which is preliminary data.</text>
</comment>
<feature type="compositionally biased region" description="Basic and acidic residues" evidence="1">
    <location>
        <begin position="1002"/>
        <end position="1016"/>
    </location>
</feature>
<keyword evidence="2" id="KW-0812">Transmembrane</keyword>
<feature type="compositionally biased region" description="Basic and acidic residues" evidence="1">
    <location>
        <begin position="796"/>
        <end position="836"/>
    </location>
</feature>
<dbReference type="Proteomes" id="UP001431776">
    <property type="component" value="Unassembled WGS sequence"/>
</dbReference>
<feature type="compositionally biased region" description="Basic and acidic residues" evidence="1">
    <location>
        <begin position="663"/>
        <end position="673"/>
    </location>
</feature>
<feature type="transmembrane region" description="Helical" evidence="2">
    <location>
        <begin position="143"/>
        <end position="164"/>
    </location>
</feature>
<keyword evidence="2" id="KW-0472">Membrane</keyword>
<feature type="compositionally biased region" description="Low complexity" evidence="1">
    <location>
        <begin position="499"/>
        <end position="519"/>
    </location>
</feature>
<protein>
    <recommendedName>
        <fullName evidence="5">DUF4175 family protein</fullName>
    </recommendedName>
</protein>
<accession>A0AAW6TW92</accession>
<evidence type="ECO:0000256" key="2">
    <source>
        <dbReference type="SAM" id="Phobius"/>
    </source>
</evidence>
<feature type="compositionally biased region" description="Basic and acidic residues" evidence="1">
    <location>
        <begin position="757"/>
        <end position="769"/>
    </location>
</feature>
<keyword evidence="2" id="KW-1133">Transmembrane helix</keyword>
<feature type="compositionally biased region" description="Low complexity" evidence="1">
    <location>
        <begin position="649"/>
        <end position="660"/>
    </location>
</feature>
<name>A0AAW6TW92_9BACT</name>
<feature type="transmembrane region" description="Helical" evidence="2">
    <location>
        <begin position="26"/>
        <end position="47"/>
    </location>
</feature>
<evidence type="ECO:0008006" key="5">
    <source>
        <dbReference type="Google" id="ProtNLM"/>
    </source>
</evidence>
<evidence type="ECO:0000313" key="4">
    <source>
        <dbReference type="Proteomes" id="UP001431776"/>
    </source>
</evidence>
<proteinExistence type="predicted"/>
<dbReference type="AlphaFoldDB" id="A0AAW6TW92"/>
<gene>
    <name evidence="3" type="ORF">QJ522_12735</name>
</gene>
<feature type="region of interest" description="Disordered" evidence="1">
    <location>
        <begin position="631"/>
        <end position="684"/>
    </location>
</feature>